<dbReference type="PANTHER" id="PTHR46796:SF15">
    <property type="entry name" value="BLL1074 PROTEIN"/>
    <property type="match status" value="1"/>
</dbReference>
<dbReference type="EMBL" id="JBIAPI010000001">
    <property type="protein sequence ID" value="MFF3221307.1"/>
    <property type="molecule type" value="Genomic_DNA"/>
</dbReference>
<dbReference type="Gene3D" id="1.10.10.60">
    <property type="entry name" value="Homeodomain-like"/>
    <property type="match status" value="1"/>
</dbReference>
<dbReference type="Proteomes" id="UP001601948">
    <property type="component" value="Unassembled WGS sequence"/>
</dbReference>
<evidence type="ECO:0000313" key="6">
    <source>
        <dbReference type="Proteomes" id="UP001601948"/>
    </source>
</evidence>
<accession>A0ABW6QJC8</accession>
<protein>
    <submittedName>
        <fullName evidence="5">Helix-turn-helix domain-containing protein</fullName>
    </submittedName>
</protein>
<evidence type="ECO:0000256" key="1">
    <source>
        <dbReference type="ARBA" id="ARBA00023015"/>
    </source>
</evidence>
<evidence type="ECO:0000259" key="4">
    <source>
        <dbReference type="PROSITE" id="PS01124"/>
    </source>
</evidence>
<proteinExistence type="predicted"/>
<keyword evidence="3" id="KW-0804">Transcription</keyword>
<feature type="domain" description="HTH araC/xylS-type" evidence="4">
    <location>
        <begin position="157"/>
        <end position="268"/>
    </location>
</feature>
<dbReference type="SMART" id="SM00342">
    <property type="entry name" value="HTH_ARAC"/>
    <property type="match status" value="1"/>
</dbReference>
<keyword evidence="2" id="KW-0238">DNA-binding</keyword>
<gene>
    <name evidence="5" type="ORF">ACFYV7_00805</name>
</gene>
<dbReference type="PANTHER" id="PTHR46796">
    <property type="entry name" value="HTH-TYPE TRANSCRIPTIONAL ACTIVATOR RHAS-RELATED"/>
    <property type="match status" value="1"/>
</dbReference>
<keyword evidence="1" id="KW-0805">Transcription regulation</keyword>
<evidence type="ECO:0000313" key="5">
    <source>
        <dbReference type="EMBL" id="MFF3221307.1"/>
    </source>
</evidence>
<dbReference type="InterPro" id="IPR050204">
    <property type="entry name" value="AraC_XylS_family_regulators"/>
</dbReference>
<evidence type="ECO:0000256" key="2">
    <source>
        <dbReference type="ARBA" id="ARBA00023125"/>
    </source>
</evidence>
<comment type="caution">
    <text evidence="5">The sequence shown here is derived from an EMBL/GenBank/DDBJ whole genome shotgun (WGS) entry which is preliminary data.</text>
</comment>
<dbReference type="PROSITE" id="PS01124">
    <property type="entry name" value="HTH_ARAC_FAMILY_2"/>
    <property type="match status" value="1"/>
</dbReference>
<organism evidence="5 6">
    <name type="scientific">Nocardia suismassiliense</name>
    <dbReference type="NCBI Taxonomy" id="2077092"/>
    <lineage>
        <taxon>Bacteria</taxon>
        <taxon>Bacillati</taxon>
        <taxon>Actinomycetota</taxon>
        <taxon>Actinomycetes</taxon>
        <taxon>Mycobacteriales</taxon>
        <taxon>Nocardiaceae</taxon>
        <taxon>Nocardia</taxon>
    </lineage>
</organism>
<name>A0ABW6QJC8_9NOCA</name>
<dbReference type="InterPro" id="IPR018060">
    <property type="entry name" value="HTH_AraC"/>
</dbReference>
<keyword evidence="6" id="KW-1185">Reference proteome</keyword>
<dbReference type="Pfam" id="PF12833">
    <property type="entry name" value="HTH_18"/>
    <property type="match status" value="1"/>
</dbReference>
<dbReference type="RefSeq" id="WP_387715946.1">
    <property type="nucleotide sequence ID" value="NZ_JBIAPI010000001.1"/>
</dbReference>
<reference evidence="5 6" key="1">
    <citation type="submission" date="2024-10" db="EMBL/GenBank/DDBJ databases">
        <title>The Natural Products Discovery Center: Release of the First 8490 Sequenced Strains for Exploring Actinobacteria Biosynthetic Diversity.</title>
        <authorList>
            <person name="Kalkreuter E."/>
            <person name="Kautsar S.A."/>
            <person name="Yang D."/>
            <person name="Bader C.D."/>
            <person name="Teijaro C.N."/>
            <person name="Fluegel L."/>
            <person name="Davis C.M."/>
            <person name="Simpson J.R."/>
            <person name="Lauterbach L."/>
            <person name="Steele A.D."/>
            <person name="Gui C."/>
            <person name="Meng S."/>
            <person name="Li G."/>
            <person name="Viehrig K."/>
            <person name="Ye F."/>
            <person name="Su P."/>
            <person name="Kiefer A.F."/>
            <person name="Nichols A."/>
            <person name="Cepeda A.J."/>
            <person name="Yan W."/>
            <person name="Fan B."/>
            <person name="Jiang Y."/>
            <person name="Adhikari A."/>
            <person name="Zheng C.-J."/>
            <person name="Schuster L."/>
            <person name="Cowan T.M."/>
            <person name="Smanski M.J."/>
            <person name="Chevrette M.G."/>
            <person name="De Carvalho L.P.S."/>
            <person name="Shen B."/>
        </authorList>
    </citation>
    <scope>NUCLEOTIDE SEQUENCE [LARGE SCALE GENOMIC DNA]</scope>
    <source>
        <strain evidence="5 6">NPDC003040</strain>
    </source>
</reference>
<evidence type="ECO:0000256" key="3">
    <source>
        <dbReference type="ARBA" id="ARBA00023163"/>
    </source>
</evidence>
<sequence>MLRTAPVVTTDLVEATVPVPESLRPWFTELGRIPMVHDLPELFTHLPQTATTLVLRTEEFGPREMLVIGPQTTAFYTEPSKPAGCVRLRLAPGATRPLLGVPAAALTNRVVRLADLPGAAADLADQLAELAPEDIVAFLEEALPQRISENEALRTQRDVLRAAVVALSTDPTGHSVQALAGELAVSERQLRNLFTAGIGLSPKHFARIDRVRRVLAQAGNARWRTADTQPARTPLAQLAADNGYFDQSHMTADFRTLMGVPPTSFLRGALPTPTPCRPLDHI</sequence>